<accession>R9CLG3</accession>
<dbReference type="AlphaFoldDB" id="R9CLG3"/>
<protein>
    <recommendedName>
        <fullName evidence="2">Metallo-beta-lactamase domain-containing protein</fullName>
    </recommendedName>
</protein>
<dbReference type="PANTHER" id="PTHR15032:SF4">
    <property type="entry name" value="N-ACYL-PHOSPHATIDYLETHANOLAMINE-HYDROLYZING PHOSPHOLIPASE D"/>
    <property type="match status" value="1"/>
</dbReference>
<dbReference type="Gene3D" id="3.60.15.10">
    <property type="entry name" value="Ribonuclease Z/Hydroxyacylglutathione hydrolase-like"/>
    <property type="match status" value="1"/>
</dbReference>
<dbReference type="InterPro" id="IPR001279">
    <property type="entry name" value="Metallo-B-lactamas"/>
</dbReference>
<comment type="caution">
    <text evidence="3">The sequence shown here is derived from an EMBL/GenBank/DDBJ whole genome shotgun (WGS) entry which is preliminary data.</text>
</comment>
<proteinExistence type="predicted"/>
<evidence type="ECO:0000259" key="2">
    <source>
        <dbReference type="Pfam" id="PF12706"/>
    </source>
</evidence>
<dbReference type="PATRIC" id="fig|1202534.3.peg.283"/>
<dbReference type="GO" id="GO:0005737">
    <property type="term" value="C:cytoplasm"/>
    <property type="evidence" value="ECO:0007669"/>
    <property type="project" value="TreeGrafter"/>
</dbReference>
<evidence type="ECO:0000256" key="1">
    <source>
        <dbReference type="SAM" id="Phobius"/>
    </source>
</evidence>
<dbReference type="Pfam" id="PF12706">
    <property type="entry name" value="Lactamase_B_2"/>
    <property type="match status" value="1"/>
</dbReference>
<evidence type="ECO:0000313" key="3">
    <source>
        <dbReference type="EMBL" id="EOR28011.1"/>
    </source>
</evidence>
<dbReference type="OrthoDB" id="9805728at2"/>
<gene>
    <name evidence="3" type="ORF">A500_01390</name>
</gene>
<feature type="transmembrane region" description="Helical" evidence="1">
    <location>
        <begin position="9"/>
        <end position="30"/>
    </location>
</feature>
<feature type="domain" description="Metallo-beta-lactamase" evidence="2">
    <location>
        <begin position="119"/>
        <end position="314"/>
    </location>
</feature>
<keyword evidence="4" id="KW-1185">Reference proteome</keyword>
<sequence length="368" mass="42639">MQKKKLVKIALRTLEIIIAIVILGTLFVNINPIFGGRISKEDKSDYEKRAENYVNGRFIYPSEYEIKNQFTDNPVSKKEKVPKGIVPSANPSISKTSKEEFAVTWFGHSSLLIQMNGMNILIDPMFSERSSPISFMGPKRFSKSPIKIEELPEIDIVIISHDHYDHLDMKSIKELDSKVSKYIVPLGVNKHLERWNIDKSKIQDMAWWEEFEVDGLTIACTPARHFSNRKGFNINRTLYASWVLKNENYQVYESGDGGFGGHFKEIRERYGYFDFAIMENGQYNMKWHSSHMFPEEAAETAKILGAKKAMPIHWGAFVLSDHGWDDSVERFVKASEKLDTEVITPKIGETVYLDKYLNYQEKWWQDIE</sequence>
<dbReference type="Proteomes" id="UP000013988">
    <property type="component" value="Unassembled WGS sequence"/>
</dbReference>
<keyword evidence="1" id="KW-0812">Transmembrane</keyword>
<organism evidence="3 4">
    <name type="scientific">Clostridium sartagoforme AAU1</name>
    <dbReference type="NCBI Taxonomy" id="1202534"/>
    <lineage>
        <taxon>Bacteria</taxon>
        <taxon>Bacillati</taxon>
        <taxon>Bacillota</taxon>
        <taxon>Clostridia</taxon>
        <taxon>Eubacteriales</taxon>
        <taxon>Clostridiaceae</taxon>
        <taxon>Clostridium</taxon>
    </lineage>
</organism>
<dbReference type="PANTHER" id="PTHR15032">
    <property type="entry name" value="N-ACYL-PHOSPHATIDYLETHANOLAMINE-HYDROLYZING PHOSPHOLIPASE D"/>
    <property type="match status" value="1"/>
</dbReference>
<dbReference type="SUPFAM" id="SSF56281">
    <property type="entry name" value="Metallo-hydrolase/oxidoreductase"/>
    <property type="match status" value="1"/>
</dbReference>
<dbReference type="RefSeq" id="WP_016205801.1">
    <property type="nucleotide sequence ID" value="NZ_ASRV01000019.1"/>
</dbReference>
<keyword evidence="1" id="KW-0472">Membrane</keyword>
<name>R9CLG3_9CLOT</name>
<keyword evidence="1" id="KW-1133">Transmembrane helix</keyword>
<dbReference type="EMBL" id="ASRV01000019">
    <property type="protein sequence ID" value="EOR28011.1"/>
    <property type="molecule type" value="Genomic_DNA"/>
</dbReference>
<evidence type="ECO:0000313" key="4">
    <source>
        <dbReference type="Proteomes" id="UP000013988"/>
    </source>
</evidence>
<dbReference type="InterPro" id="IPR036866">
    <property type="entry name" value="RibonucZ/Hydroxyglut_hydro"/>
</dbReference>
<reference evidence="3 4" key="1">
    <citation type="submission" date="2013-03" db="EMBL/GenBank/DDBJ databases">
        <title>Whole genome shotgun sequencing of Clostridium sartagoforme AAU1.</title>
        <authorList>
            <person name="Joshi C.G."/>
            <person name="Duggirala S.M."/>
            <person name="Nathani N.M."/>
            <person name="Bhatt V.D."/>
            <person name="Patel A.K."/>
            <person name="Pandya P.R."/>
            <person name="KaPatel J.A."/>
        </authorList>
    </citation>
    <scope>NUCLEOTIDE SEQUENCE [LARGE SCALE GENOMIC DNA]</scope>
    <source>
        <strain evidence="3 4">AAU1</strain>
    </source>
</reference>